<sequence>MSINFDPTTYSPGLVGFTMSLGMYGVALGQYCYYCRAFPRDKRLLKCLVLLTFALDSLHTYACAASEWWILVKCRGDRSSSCAHPPWQFCIPFVAQGFYSHRVWIISNRNVLITVALVLMTITQLVLGLLSVVLLVHDIMSIGTAPYATVALVLSVPCDALISGTVFFYLRPGRAGVKRTETRIQNITNIFVNMGFLTCITSIATIALYFSNRGSYIATLAPAAAKSYVNSVLAVLNARKPAGAIKPMSTFELPTIRITNANEGGDSDSSQIQSARLHESVVS</sequence>
<evidence type="ECO:0000313" key="1">
    <source>
        <dbReference type="EMBL" id="KAH7929664.1"/>
    </source>
</evidence>
<comment type="caution">
    <text evidence="1">The sequence shown here is derived from an EMBL/GenBank/DDBJ whole genome shotgun (WGS) entry which is preliminary data.</text>
</comment>
<keyword evidence="2" id="KW-1185">Reference proteome</keyword>
<proteinExistence type="predicted"/>
<reference evidence="1" key="1">
    <citation type="journal article" date="2021" name="New Phytol.">
        <title>Evolutionary innovations through gain and loss of genes in the ectomycorrhizal Boletales.</title>
        <authorList>
            <person name="Wu G."/>
            <person name="Miyauchi S."/>
            <person name="Morin E."/>
            <person name="Kuo A."/>
            <person name="Drula E."/>
            <person name="Varga T."/>
            <person name="Kohler A."/>
            <person name="Feng B."/>
            <person name="Cao Y."/>
            <person name="Lipzen A."/>
            <person name="Daum C."/>
            <person name="Hundley H."/>
            <person name="Pangilinan J."/>
            <person name="Johnson J."/>
            <person name="Barry K."/>
            <person name="LaButti K."/>
            <person name="Ng V."/>
            <person name="Ahrendt S."/>
            <person name="Min B."/>
            <person name="Choi I.G."/>
            <person name="Park H."/>
            <person name="Plett J.M."/>
            <person name="Magnuson J."/>
            <person name="Spatafora J.W."/>
            <person name="Nagy L.G."/>
            <person name="Henrissat B."/>
            <person name="Grigoriev I.V."/>
            <person name="Yang Z.L."/>
            <person name="Xu J."/>
            <person name="Martin F.M."/>
        </authorList>
    </citation>
    <scope>NUCLEOTIDE SEQUENCE</scope>
    <source>
        <strain evidence="1">KUC20120723A-06</strain>
    </source>
</reference>
<accession>A0ACB8BVD4</accession>
<organism evidence="1 2">
    <name type="scientific">Leucogyrophana mollusca</name>
    <dbReference type="NCBI Taxonomy" id="85980"/>
    <lineage>
        <taxon>Eukaryota</taxon>
        <taxon>Fungi</taxon>
        <taxon>Dikarya</taxon>
        <taxon>Basidiomycota</taxon>
        <taxon>Agaricomycotina</taxon>
        <taxon>Agaricomycetes</taxon>
        <taxon>Agaricomycetidae</taxon>
        <taxon>Boletales</taxon>
        <taxon>Boletales incertae sedis</taxon>
        <taxon>Leucogyrophana</taxon>
    </lineage>
</organism>
<gene>
    <name evidence="1" type="ORF">BV22DRAFT_115902</name>
</gene>
<protein>
    <submittedName>
        <fullName evidence="1">Uncharacterized protein</fullName>
    </submittedName>
</protein>
<evidence type="ECO:0000313" key="2">
    <source>
        <dbReference type="Proteomes" id="UP000790709"/>
    </source>
</evidence>
<dbReference type="Proteomes" id="UP000790709">
    <property type="component" value="Unassembled WGS sequence"/>
</dbReference>
<dbReference type="EMBL" id="MU266339">
    <property type="protein sequence ID" value="KAH7929664.1"/>
    <property type="molecule type" value="Genomic_DNA"/>
</dbReference>
<name>A0ACB8BVD4_9AGAM</name>